<keyword evidence="3" id="KW-1185">Reference proteome</keyword>
<dbReference type="SUPFAM" id="SSF56672">
    <property type="entry name" value="DNA/RNA polymerases"/>
    <property type="match status" value="1"/>
</dbReference>
<dbReference type="EMBL" id="CAJNIZ010001692">
    <property type="protein sequence ID" value="CAE7197383.1"/>
    <property type="molecule type" value="Genomic_DNA"/>
</dbReference>
<feature type="region of interest" description="Disordered" evidence="1">
    <location>
        <begin position="246"/>
        <end position="268"/>
    </location>
</feature>
<dbReference type="InterPro" id="IPR043502">
    <property type="entry name" value="DNA/RNA_pol_sf"/>
</dbReference>
<evidence type="ECO:0000313" key="2">
    <source>
        <dbReference type="EMBL" id="CAE7197383.1"/>
    </source>
</evidence>
<accession>A0A812JA03</accession>
<comment type="caution">
    <text evidence="2">The sequence shown here is derived from an EMBL/GenBank/DDBJ whole genome shotgun (WGS) entry which is preliminary data.</text>
</comment>
<dbReference type="Proteomes" id="UP000649617">
    <property type="component" value="Unassembled WGS sequence"/>
</dbReference>
<gene>
    <name evidence="2" type="primary">prfA</name>
    <name evidence="2" type="ORF">SPIL2461_LOCUS1680</name>
</gene>
<organism evidence="2 3">
    <name type="scientific">Symbiodinium pilosum</name>
    <name type="common">Dinoflagellate</name>
    <dbReference type="NCBI Taxonomy" id="2952"/>
    <lineage>
        <taxon>Eukaryota</taxon>
        <taxon>Sar</taxon>
        <taxon>Alveolata</taxon>
        <taxon>Dinophyceae</taxon>
        <taxon>Suessiales</taxon>
        <taxon>Symbiodiniaceae</taxon>
        <taxon>Symbiodinium</taxon>
    </lineage>
</organism>
<name>A0A812JA03_SYMPI</name>
<evidence type="ECO:0000313" key="3">
    <source>
        <dbReference type="Proteomes" id="UP000649617"/>
    </source>
</evidence>
<proteinExistence type="predicted"/>
<dbReference type="OrthoDB" id="10598953at2759"/>
<evidence type="ECO:0000256" key="1">
    <source>
        <dbReference type="SAM" id="MobiDB-lite"/>
    </source>
</evidence>
<protein>
    <submittedName>
        <fullName evidence="2">PrfA protein</fullName>
    </submittedName>
</protein>
<dbReference type="AlphaFoldDB" id="A0A812JA03"/>
<sequence length="739" mass="81215">MVFSPGDVCYVDYGEQPIVAHTRVVLAVIDHSRHEYVILTPDKDVYIDILHESNEDFVRFFFAGPQGGIPRGVSARNIYAFSPMSPAELAVHMQAGRALAEEELRNRGGGDQGAGVGPILAEVIGETIIVPNGAPRLEDRALVRVTDSDGDDARTVSVKYLANGERGRNFKDTVKEYVQVEFDDWPLQPRTCQDYLNAVCEVAESCYTQHLAWVQQAKIPEGDRAIYEDELLSKVVDTADSQIQKEKRKLAESKGAGKNKGKSSTRLGDRGAGAPSIYFFLGIFWLGMTGRQRDLLPLPLLVEEAIHEHGRLSRVTVRRIQKRAHVQREANFVIKSLNALYTGGSSSGPGVMVSDLRELPSAQRHAISHILRRVRECGPPPLHVTTAGALEALRVAYSPYGGDSVGVGDVVPMKLDFLSIPGVCGDWVDITNKVEGTPGEYLKNPLELMLQDADNWGAVADEARKIRTYDDPQLRQKKFYMSFLKKLKEAGVLAFSQVAAGRVGAFVVRKKPKEVEGKMRERQRLSLDCRRVNALFRAPPVTELGSLPAVGDLYIPEGSDMFISGGDIRDCFYACRLPDELLSYFCFSVDVSVAEVAEIYGGNLPAELRGMPSDFMVCPGLNVLPMGFSWFFYLVQALHVQACKDATVKSGENLVLDARPPPSLTSGSTLSMPYCDNTRVLSLSAGRSQDDMDGVKKKLEDWGFEVHEEVSATTLFPTLGGVIDGQAGVVRATREILEA</sequence>
<reference evidence="2" key="1">
    <citation type="submission" date="2021-02" db="EMBL/GenBank/DDBJ databases">
        <authorList>
            <person name="Dougan E. K."/>
            <person name="Rhodes N."/>
            <person name="Thang M."/>
            <person name="Chan C."/>
        </authorList>
    </citation>
    <scope>NUCLEOTIDE SEQUENCE</scope>
</reference>